<dbReference type="EMBL" id="CAVNYO010000401">
    <property type="protein sequence ID" value="CAK5274360.1"/>
    <property type="molecule type" value="Genomic_DNA"/>
</dbReference>
<evidence type="ECO:0000313" key="2">
    <source>
        <dbReference type="Proteomes" id="UP001295794"/>
    </source>
</evidence>
<keyword evidence="2" id="KW-1185">Reference proteome</keyword>
<comment type="caution">
    <text evidence="1">The sequence shown here is derived from an EMBL/GenBank/DDBJ whole genome shotgun (WGS) entry which is preliminary data.</text>
</comment>
<gene>
    <name evidence="1" type="ORF">MYCIT1_LOCUS21514</name>
</gene>
<proteinExistence type="predicted"/>
<name>A0AAD2K1W5_9AGAR</name>
<reference evidence="1" key="1">
    <citation type="submission" date="2023-11" db="EMBL/GenBank/DDBJ databases">
        <authorList>
            <person name="De Vega J J."/>
            <person name="De Vega J J."/>
        </authorList>
    </citation>
    <scope>NUCLEOTIDE SEQUENCE</scope>
</reference>
<protein>
    <submittedName>
        <fullName evidence="1">Uncharacterized protein</fullName>
    </submittedName>
</protein>
<organism evidence="1 2">
    <name type="scientific">Mycena citricolor</name>
    <dbReference type="NCBI Taxonomy" id="2018698"/>
    <lineage>
        <taxon>Eukaryota</taxon>
        <taxon>Fungi</taxon>
        <taxon>Dikarya</taxon>
        <taxon>Basidiomycota</taxon>
        <taxon>Agaricomycotina</taxon>
        <taxon>Agaricomycetes</taxon>
        <taxon>Agaricomycetidae</taxon>
        <taxon>Agaricales</taxon>
        <taxon>Marasmiineae</taxon>
        <taxon>Mycenaceae</taxon>
        <taxon>Mycena</taxon>
    </lineage>
</organism>
<feature type="non-terminal residue" evidence="1">
    <location>
        <position position="183"/>
    </location>
</feature>
<accession>A0AAD2K1W5</accession>
<dbReference type="AlphaFoldDB" id="A0AAD2K1W5"/>
<sequence>MSLYADYPFPWSFEAPPPPPSRSTTLPRVALAAVWIQRRGSSTALQSTLDCVLRRHARNVGHGRQSALVITLMRSLPRKRGLPANMPRRAAFADSTRRGPAAHRLILPCCRHCTMRRAVDRPTTETRASQLLPADILARKHPAPTERQPDCLHEFEHGYGLDAKYHRRSSISLHELDVSAQSC</sequence>
<dbReference type="Proteomes" id="UP001295794">
    <property type="component" value="Unassembled WGS sequence"/>
</dbReference>
<evidence type="ECO:0000313" key="1">
    <source>
        <dbReference type="EMBL" id="CAK5274360.1"/>
    </source>
</evidence>